<gene>
    <name evidence="3" type="ordered locus">AXX17_At4g18070</name>
</gene>
<evidence type="ECO:0000313" key="4">
    <source>
        <dbReference type="Proteomes" id="UP000078284"/>
    </source>
</evidence>
<name>A0A178V1R5_ARATH</name>
<dbReference type="PANTHER" id="PTHR13318:SF95">
    <property type="entry name" value="F-BOX PROTEIN YLR352W"/>
    <property type="match status" value="1"/>
</dbReference>
<accession>A0A178V1R5</accession>
<dbReference type="InterPro" id="IPR001810">
    <property type="entry name" value="F-box_dom"/>
</dbReference>
<dbReference type="Proteomes" id="UP000078284">
    <property type="component" value="Chromosome 4"/>
</dbReference>
<dbReference type="Pfam" id="PF25372">
    <property type="entry name" value="DUF7885"/>
    <property type="match status" value="1"/>
</dbReference>
<dbReference type="SUPFAM" id="SSF81383">
    <property type="entry name" value="F-box domain"/>
    <property type="match status" value="1"/>
</dbReference>
<evidence type="ECO:0000256" key="1">
    <source>
        <dbReference type="SAM" id="MobiDB-lite"/>
    </source>
</evidence>
<evidence type="ECO:0000259" key="2">
    <source>
        <dbReference type="SMART" id="SM00256"/>
    </source>
</evidence>
<dbReference type="CDD" id="cd22159">
    <property type="entry name" value="F-box_AtTIR1-like"/>
    <property type="match status" value="1"/>
</dbReference>
<dbReference type="FunFam" id="1.20.1280.50:FF:000023">
    <property type="entry name" value="F-box/LRR-repeat protein 4"/>
    <property type="match status" value="1"/>
</dbReference>
<dbReference type="PANTHER" id="PTHR13318">
    <property type="entry name" value="PARTNER OF PAIRED, ISOFORM B-RELATED"/>
    <property type="match status" value="1"/>
</dbReference>
<dbReference type="InterPro" id="IPR032675">
    <property type="entry name" value="LRR_dom_sf"/>
</dbReference>
<dbReference type="ExpressionAtlas" id="A0A178V1R5">
    <property type="expression patterns" value="baseline and differential"/>
</dbReference>
<dbReference type="SMART" id="SM00256">
    <property type="entry name" value="FBOX"/>
    <property type="match status" value="1"/>
</dbReference>
<comment type="caution">
    <text evidence="3">The sequence shown here is derived from an EMBL/GenBank/DDBJ whole genome shotgun (WGS) entry which is preliminary data.</text>
</comment>
<organism evidence="3 4">
    <name type="scientific">Arabidopsis thaliana</name>
    <name type="common">Mouse-ear cress</name>
    <dbReference type="NCBI Taxonomy" id="3702"/>
    <lineage>
        <taxon>Eukaryota</taxon>
        <taxon>Viridiplantae</taxon>
        <taxon>Streptophyta</taxon>
        <taxon>Embryophyta</taxon>
        <taxon>Tracheophyta</taxon>
        <taxon>Spermatophyta</taxon>
        <taxon>Magnoliopsida</taxon>
        <taxon>eudicotyledons</taxon>
        <taxon>Gunneridae</taxon>
        <taxon>Pentapetalae</taxon>
        <taxon>rosids</taxon>
        <taxon>malvids</taxon>
        <taxon>Brassicales</taxon>
        <taxon>Brassicaceae</taxon>
        <taxon>Camelineae</taxon>
        <taxon>Arabidopsis</taxon>
    </lineage>
</organism>
<dbReference type="Gene3D" id="1.20.1280.50">
    <property type="match status" value="1"/>
</dbReference>
<dbReference type="InterPro" id="IPR036047">
    <property type="entry name" value="F-box-like_dom_sf"/>
</dbReference>
<protein>
    <recommendedName>
        <fullName evidence="2">F-box domain-containing protein</fullName>
    </recommendedName>
</protein>
<feature type="region of interest" description="Disordered" evidence="1">
    <location>
        <begin position="88"/>
        <end position="125"/>
    </location>
</feature>
<dbReference type="SMART" id="SM00367">
    <property type="entry name" value="LRR_CC"/>
    <property type="match status" value="7"/>
</dbReference>
<dbReference type="SUPFAM" id="SSF52047">
    <property type="entry name" value="RNI-like"/>
    <property type="match status" value="1"/>
</dbReference>
<proteinExistence type="predicted"/>
<dbReference type="InterPro" id="IPR006553">
    <property type="entry name" value="Leu-rich_rpt_Cys-con_subtyp"/>
</dbReference>
<reference evidence="4" key="1">
    <citation type="journal article" date="2016" name="Proc. Natl. Acad. Sci. U.S.A.">
        <title>Chromosome-level assembly of Arabidopsis thaliana Ler reveals the extent of translocation and inversion polymorphisms.</title>
        <authorList>
            <person name="Zapata L."/>
            <person name="Ding J."/>
            <person name="Willing E.M."/>
            <person name="Hartwig B."/>
            <person name="Bezdan D."/>
            <person name="Jiao W.B."/>
            <person name="Patel V."/>
            <person name="Velikkakam James G."/>
            <person name="Koornneef M."/>
            <person name="Ossowski S."/>
            <person name="Schneeberger K."/>
        </authorList>
    </citation>
    <scope>NUCLEOTIDE SEQUENCE [LARGE SCALE GENOMIC DNA]</scope>
    <source>
        <strain evidence="4">cv. Landsberg erecta</strain>
    </source>
</reference>
<dbReference type="Gene3D" id="3.80.10.10">
    <property type="entry name" value="Ribonuclease Inhibitor"/>
    <property type="match status" value="2"/>
</dbReference>
<sequence length="330" mass="36332">MRGHDRINNCLPEELILEIFRRLESKPNRDACSLVCKRWLSLERFSRTTLRIGASFSPDDFISLLSRRFLYITSIHVDERISVSLPSLSPSPKRKRGRDSSSPSSSKRKKLTDKTHSGAENVESSSLTDTGLTALANGFPRIENLSLIWCPNVSSVGLCSLAQKCTSLKSLDLQGCYVGDQGLAAVGKFCKQLEELNLRFCEGLTDVGVIDLVVGCSKSLKSIGVAASAKITDLSLEAVGSHCKLLEVLYLDSEYIHDKGLIAVAQGCHRLKNLKLQCVSVTDVAFAAVGELCTSLERLALYSFQHFTDKLVILFRLSVFGFLMSTIQSF</sequence>
<dbReference type="AlphaFoldDB" id="A0A178V1R5"/>
<evidence type="ECO:0000313" key="3">
    <source>
        <dbReference type="EMBL" id="OAP00300.1"/>
    </source>
</evidence>
<feature type="domain" description="F-box" evidence="2">
    <location>
        <begin position="11"/>
        <end position="52"/>
    </location>
</feature>
<dbReference type="Pfam" id="PF12937">
    <property type="entry name" value="F-box-like"/>
    <property type="match status" value="1"/>
</dbReference>
<dbReference type="EMBL" id="LUHQ01000004">
    <property type="protein sequence ID" value="OAP00300.1"/>
    <property type="molecule type" value="Genomic_DNA"/>
</dbReference>
<dbReference type="InterPro" id="IPR057207">
    <property type="entry name" value="FBXL15_LRR"/>
</dbReference>